<dbReference type="SMART" id="SM01416">
    <property type="entry name" value="Ribosomal_L19e"/>
    <property type="match status" value="1"/>
</dbReference>
<dbReference type="GO" id="GO:0070180">
    <property type="term" value="F:large ribosomal subunit rRNA binding"/>
    <property type="evidence" value="ECO:0007669"/>
    <property type="project" value="UniProtKB-UniRule"/>
</dbReference>
<evidence type="ECO:0000256" key="5">
    <source>
        <dbReference type="ARBA" id="ARBA00023274"/>
    </source>
</evidence>
<dbReference type="SUPFAM" id="SSF48140">
    <property type="entry name" value="Ribosomal protein L19 (L19e)"/>
    <property type="match status" value="1"/>
</dbReference>
<dbReference type="PANTHER" id="PTHR10722">
    <property type="entry name" value="60S RIBOSOMAL PROTEIN L19"/>
    <property type="match status" value="1"/>
</dbReference>
<dbReference type="InterPro" id="IPR057259">
    <property type="entry name" value="Ribosomal_L19e"/>
</dbReference>
<dbReference type="InterPro" id="IPR015972">
    <property type="entry name" value="Ribosomal_eL19_dom1"/>
</dbReference>
<evidence type="ECO:0000313" key="10">
    <source>
        <dbReference type="Proteomes" id="UP001319921"/>
    </source>
</evidence>
<protein>
    <recommendedName>
        <fullName evidence="6">Large ribosomal subunit protein eL19</fullName>
    </recommendedName>
</protein>
<dbReference type="Gene3D" id="1.10.1200.240">
    <property type="match status" value="1"/>
</dbReference>
<dbReference type="GeneID" id="68865392"/>
<evidence type="ECO:0000259" key="8">
    <source>
        <dbReference type="SMART" id="SM01416"/>
    </source>
</evidence>
<dbReference type="Pfam" id="PF25476">
    <property type="entry name" value="Ribosomal_L19e_C"/>
    <property type="match status" value="1"/>
</dbReference>
<evidence type="ECO:0000256" key="2">
    <source>
        <dbReference type="ARBA" id="ARBA00022730"/>
    </source>
</evidence>
<evidence type="ECO:0000256" key="3">
    <source>
        <dbReference type="ARBA" id="ARBA00022884"/>
    </source>
</evidence>
<evidence type="ECO:0000256" key="6">
    <source>
        <dbReference type="HAMAP-Rule" id="MF_01475"/>
    </source>
</evidence>
<evidence type="ECO:0000256" key="1">
    <source>
        <dbReference type="ARBA" id="ARBA00011082"/>
    </source>
</evidence>
<dbReference type="InterPro" id="IPR000196">
    <property type="entry name" value="Ribosomal_eL19_dom"/>
</dbReference>
<comment type="subunit">
    <text evidence="6">Part of the 50S ribosomal subunit.</text>
</comment>
<evidence type="ECO:0000256" key="7">
    <source>
        <dbReference type="SAM" id="MobiDB-lite"/>
    </source>
</evidence>
<keyword evidence="4 6" id="KW-0689">Ribosomal protein</keyword>
<dbReference type="InterPro" id="IPR039547">
    <property type="entry name" value="Ribosomal_eL19"/>
</dbReference>
<dbReference type="HAMAP" id="MF_01475">
    <property type="entry name" value="Ribosomal_eL19"/>
    <property type="match status" value="1"/>
</dbReference>
<dbReference type="RefSeq" id="WP_229571625.1">
    <property type="nucleotide sequence ID" value="NZ_AP025226.1"/>
</dbReference>
<keyword evidence="5 6" id="KW-0687">Ribonucleoprotein</keyword>
<feature type="compositionally biased region" description="Basic and acidic residues" evidence="7">
    <location>
        <begin position="72"/>
        <end position="82"/>
    </location>
</feature>
<dbReference type="AlphaFoldDB" id="A0AAQ4CPA9"/>
<dbReference type="FunFam" id="1.10.1200.240:FF:000003">
    <property type="entry name" value="50S ribosomal protein L19e"/>
    <property type="match status" value="1"/>
</dbReference>
<comment type="similarity">
    <text evidence="1 6">Belongs to the eukaryotic ribosomal protein eL19 family.</text>
</comment>
<dbReference type="Proteomes" id="UP001319921">
    <property type="component" value="Chromosome"/>
</dbReference>
<comment type="function">
    <text evidence="6">Binds to the 23S rRNA.</text>
</comment>
<reference evidence="9 10" key="1">
    <citation type="journal article" date="2022" name="Microbiol. Resour. Announc.">
        <title>Complete Genome Sequence of the Hyperthermophilic and Acidophilic Archaeon Saccharolobus caldissimus Strain HS-3T.</title>
        <authorList>
            <person name="Sakai H.D."/>
            <person name="Kurosawa N."/>
        </authorList>
    </citation>
    <scope>NUCLEOTIDE SEQUENCE [LARGE SCALE GENOMIC DNA]</scope>
    <source>
        <strain evidence="9 10">JCM32116</strain>
    </source>
</reference>
<dbReference type="Gene3D" id="1.10.1650.10">
    <property type="match status" value="1"/>
</dbReference>
<keyword evidence="2 6" id="KW-0699">rRNA-binding</keyword>
<keyword evidence="10" id="KW-1185">Reference proteome</keyword>
<name>A0AAQ4CPA9_9CREN</name>
<dbReference type="InterPro" id="IPR057260">
    <property type="entry name" value="Ribosomal_L19e_C"/>
</dbReference>
<dbReference type="KEGG" id="scas:SACC_06570"/>
<evidence type="ECO:0000256" key="4">
    <source>
        <dbReference type="ARBA" id="ARBA00022980"/>
    </source>
</evidence>
<dbReference type="GO" id="GO:0003735">
    <property type="term" value="F:structural constituent of ribosome"/>
    <property type="evidence" value="ECO:0007669"/>
    <property type="project" value="InterPro"/>
</dbReference>
<accession>A0AAQ4CPA9</accession>
<feature type="domain" description="Large ribosomal subunit protein eL19" evidence="8">
    <location>
        <begin position="3"/>
        <end position="147"/>
    </location>
</feature>
<evidence type="ECO:0000313" key="9">
    <source>
        <dbReference type="EMBL" id="BDB97640.1"/>
    </source>
</evidence>
<organism evidence="9 10">
    <name type="scientific">Saccharolobus caldissimus</name>
    <dbReference type="NCBI Taxonomy" id="1702097"/>
    <lineage>
        <taxon>Archaea</taxon>
        <taxon>Thermoproteota</taxon>
        <taxon>Thermoprotei</taxon>
        <taxon>Sulfolobales</taxon>
        <taxon>Sulfolobaceae</taxon>
        <taxon>Saccharolobus</taxon>
    </lineage>
</organism>
<dbReference type="InterPro" id="IPR035970">
    <property type="entry name" value="60S_ribosomal_eL19_sf"/>
</dbReference>
<dbReference type="GO" id="GO:0006412">
    <property type="term" value="P:translation"/>
    <property type="evidence" value="ECO:0007669"/>
    <property type="project" value="UniProtKB-UniRule"/>
</dbReference>
<dbReference type="EMBL" id="AP025226">
    <property type="protein sequence ID" value="BDB97640.1"/>
    <property type="molecule type" value="Genomic_DNA"/>
</dbReference>
<dbReference type="NCBIfam" id="NF006343">
    <property type="entry name" value="PRK08570.1"/>
    <property type="match status" value="1"/>
</dbReference>
<keyword evidence="3 6" id="KW-0694">RNA-binding</keyword>
<sequence length="151" mass="17435">MSDLKLQKRLAAEVVGVGVKRVKIPEEYANEVQEALTKEDIRNLIEEGKIIILKKAGISSGRLKERKRNRRLKSEGKKEGSRKGKKGARARRKELWVNRIRKIRRYLKWLRDNGIIDSHTYRVLYLKAKGGNFKGVSDVRNILIQMGKIKG</sequence>
<dbReference type="Pfam" id="PF01280">
    <property type="entry name" value="Ribosomal_L19e"/>
    <property type="match status" value="1"/>
</dbReference>
<dbReference type="GO" id="GO:0022625">
    <property type="term" value="C:cytosolic large ribosomal subunit"/>
    <property type="evidence" value="ECO:0007669"/>
    <property type="project" value="InterPro"/>
</dbReference>
<feature type="region of interest" description="Disordered" evidence="7">
    <location>
        <begin position="62"/>
        <end position="91"/>
    </location>
</feature>
<gene>
    <name evidence="6" type="primary">rpl19e</name>
    <name evidence="9" type="ORF">SACC_06570</name>
</gene>
<proteinExistence type="inferred from homology"/>